<proteinExistence type="predicted"/>
<dbReference type="SUPFAM" id="SSF54909">
    <property type="entry name" value="Dimeric alpha+beta barrel"/>
    <property type="match status" value="1"/>
</dbReference>
<gene>
    <name evidence="1" type="ORF">B0J11DRAFT_313842</name>
</gene>
<name>A0A9P9INP1_9PLEO</name>
<evidence type="ECO:0000313" key="1">
    <source>
        <dbReference type="EMBL" id="KAH7125764.1"/>
    </source>
</evidence>
<dbReference type="AlphaFoldDB" id="A0A9P9INP1"/>
<organism evidence="1 2">
    <name type="scientific">Dendryphion nanum</name>
    <dbReference type="NCBI Taxonomy" id="256645"/>
    <lineage>
        <taxon>Eukaryota</taxon>
        <taxon>Fungi</taxon>
        <taxon>Dikarya</taxon>
        <taxon>Ascomycota</taxon>
        <taxon>Pezizomycotina</taxon>
        <taxon>Dothideomycetes</taxon>
        <taxon>Pleosporomycetidae</taxon>
        <taxon>Pleosporales</taxon>
        <taxon>Torulaceae</taxon>
        <taxon>Dendryphion</taxon>
    </lineage>
</organism>
<dbReference type="OrthoDB" id="3500395at2759"/>
<accession>A0A9P9INP1</accession>
<sequence>MPCPPLSYSTLSALSTTYAPTKPIYVLNLWKYRDNASYLPEHANIAGEPCTGREALQRYITAFRPLIPSGAAIHFKSLPVAVISGAEGEEWDFVAINKYPTLESFMKIVESKEYREGCAGHRMAGLEECKLVVLDQLE</sequence>
<protein>
    <recommendedName>
        <fullName evidence="3">DUF1330 domain-containing protein</fullName>
    </recommendedName>
</protein>
<dbReference type="EMBL" id="JAGMWT010000007">
    <property type="protein sequence ID" value="KAH7125764.1"/>
    <property type="molecule type" value="Genomic_DNA"/>
</dbReference>
<keyword evidence="2" id="KW-1185">Reference proteome</keyword>
<comment type="caution">
    <text evidence="1">The sequence shown here is derived from an EMBL/GenBank/DDBJ whole genome shotgun (WGS) entry which is preliminary data.</text>
</comment>
<dbReference type="InterPro" id="IPR011008">
    <property type="entry name" value="Dimeric_a/b-barrel"/>
</dbReference>
<evidence type="ECO:0008006" key="3">
    <source>
        <dbReference type="Google" id="ProtNLM"/>
    </source>
</evidence>
<dbReference type="Gene3D" id="3.30.70.100">
    <property type="match status" value="1"/>
</dbReference>
<evidence type="ECO:0000313" key="2">
    <source>
        <dbReference type="Proteomes" id="UP000700596"/>
    </source>
</evidence>
<reference evidence="1" key="1">
    <citation type="journal article" date="2021" name="Nat. Commun.">
        <title>Genetic determinants of endophytism in the Arabidopsis root mycobiome.</title>
        <authorList>
            <person name="Mesny F."/>
            <person name="Miyauchi S."/>
            <person name="Thiergart T."/>
            <person name="Pickel B."/>
            <person name="Atanasova L."/>
            <person name="Karlsson M."/>
            <person name="Huettel B."/>
            <person name="Barry K.W."/>
            <person name="Haridas S."/>
            <person name="Chen C."/>
            <person name="Bauer D."/>
            <person name="Andreopoulos W."/>
            <person name="Pangilinan J."/>
            <person name="LaButti K."/>
            <person name="Riley R."/>
            <person name="Lipzen A."/>
            <person name="Clum A."/>
            <person name="Drula E."/>
            <person name="Henrissat B."/>
            <person name="Kohler A."/>
            <person name="Grigoriev I.V."/>
            <person name="Martin F.M."/>
            <person name="Hacquard S."/>
        </authorList>
    </citation>
    <scope>NUCLEOTIDE SEQUENCE</scope>
    <source>
        <strain evidence="1">MPI-CAGE-CH-0243</strain>
    </source>
</reference>
<dbReference type="Proteomes" id="UP000700596">
    <property type="component" value="Unassembled WGS sequence"/>
</dbReference>